<keyword evidence="1" id="KW-0694">RNA-binding</keyword>
<dbReference type="CDD" id="cd00590">
    <property type="entry name" value="RRM_SF"/>
    <property type="match status" value="2"/>
</dbReference>
<dbReference type="GeneID" id="110748945"/>
<evidence type="ECO:0000259" key="3">
    <source>
        <dbReference type="PROSITE" id="PS50102"/>
    </source>
</evidence>
<evidence type="ECO:0000256" key="2">
    <source>
        <dbReference type="SAM" id="MobiDB-lite"/>
    </source>
</evidence>
<gene>
    <name evidence="5" type="primary">LOC110748945</name>
</gene>
<feature type="domain" description="RRM" evidence="3">
    <location>
        <begin position="693"/>
        <end position="768"/>
    </location>
</feature>
<dbReference type="InterPro" id="IPR000504">
    <property type="entry name" value="RRM_dom"/>
</dbReference>
<dbReference type="InterPro" id="IPR035979">
    <property type="entry name" value="RBD_domain_sf"/>
</dbReference>
<dbReference type="PANTHER" id="PTHR34568">
    <property type="entry name" value="RRM DOMAIN-CONTAINING PROTEIN"/>
    <property type="match status" value="1"/>
</dbReference>
<dbReference type="RefSeq" id="XP_021804617.1">
    <property type="nucleotide sequence ID" value="XM_021948925.1"/>
</dbReference>
<dbReference type="InterPro" id="IPR058942">
    <property type="entry name" value="AT3G52170-like"/>
</dbReference>
<feature type="region of interest" description="Disordered" evidence="2">
    <location>
        <begin position="29"/>
        <end position="72"/>
    </location>
</feature>
<dbReference type="KEGG" id="pavi:110748945"/>
<dbReference type="GO" id="GO:0003723">
    <property type="term" value="F:RNA binding"/>
    <property type="evidence" value="ECO:0007669"/>
    <property type="project" value="UniProtKB-UniRule"/>
</dbReference>
<name>A0A6P5RPU7_PRUAV</name>
<accession>A0A6P5RPU7</accession>
<dbReference type="SMART" id="SM00360">
    <property type="entry name" value="RRM"/>
    <property type="match status" value="3"/>
</dbReference>
<dbReference type="InterPro" id="IPR012677">
    <property type="entry name" value="Nucleotide-bd_a/b_plait_sf"/>
</dbReference>
<feature type="compositionally biased region" description="Basic and acidic residues" evidence="2">
    <location>
        <begin position="498"/>
        <end position="521"/>
    </location>
</feature>
<protein>
    <submittedName>
        <fullName evidence="5">Uncharacterized protein LOC110748945 isoform X1</fullName>
    </submittedName>
</protein>
<dbReference type="AlphaFoldDB" id="A0A6P5RPU7"/>
<dbReference type="Proteomes" id="UP000515124">
    <property type="component" value="Unplaced"/>
</dbReference>
<keyword evidence="4" id="KW-1185">Reference proteome</keyword>
<feature type="compositionally biased region" description="Polar residues" evidence="2">
    <location>
        <begin position="29"/>
        <end position="44"/>
    </location>
</feature>
<evidence type="ECO:0000313" key="5">
    <source>
        <dbReference type="RefSeq" id="XP_021804617.1"/>
    </source>
</evidence>
<evidence type="ECO:0000256" key="1">
    <source>
        <dbReference type="PROSITE-ProRule" id="PRU00176"/>
    </source>
</evidence>
<dbReference type="SMR" id="A0A6P5RPU7"/>
<sequence>MSLSRILLPTPGHHLHKRALPKATRWCSSSLSSGAEKPSSSENSEAGKGQRAAAEASNNKYTEPAKGQNKVGESWNSLKGIFSNLKERMLGISRFQKQITVETIDSVADRTISEVIKTKNSPHDTEIDQPNNSIQMPKVIRDSHSCKENISTRLKYDIIRERSSSEVLDATVLNQVEVHKHLDGTELGEPKGIVQVSGGVVCSSENMAGSVVSNARKERAGPENVENNLTNASLHRRGEKSLSNLGDIFASKHKEKHVGPKNVEHGVSGNLVLSSETFMDSQNSEKCVRATAASNVTWKRSSKDMGQSEVEPESDRKLGEVMLDNTGVLESETEYQSCVTHQLPGEESKIFQKDVTNGSTVVGNGNHQLNKRTWISDQTPSADTDVVKMPVSSNRSQEVGLANMFLRTMNDQKAGKIPSKKNDTLASNGLLGILTEKNETTGEEDMGKGFNINGLIGCIKELPRELLITKPQDVAIPNKTDHIIKRGGSVKKVTIPADSDKRDAKRRESSFRGRAMERETNTIDESEEQPCRGIASLNTDSVSKSDSSDLKVSSRKKSKLSPQIHLPTSKEDLNKIPITFSQKEGSTKSKVLVRFLHKNVKDDDVVGALTDCGEIVKVQLLSVSEGSNFRDACVHFKTRYGSQRALRKTDLVIGNANVVVLATSLEDVLNKVSIPNMIGDSELPVALIKNPTRTVMIKHLTHDISSHHLKGALAFCGSGISSFFLGSSSSVAFVEFETEDAKETAIAACSINVEGKQLSILRIDVPRTTVIRISNFGETVSKNRFQSICKSHGQVKYMKGRGRDIVDVHFKLAEWPNMLTILNSLNGMEVDGNRWLAQPAPVFPPEVLQVLWSRPDERIHVISVLRRLLQNTELISPEITFRANKYYKDIL</sequence>
<reference evidence="5" key="1">
    <citation type="submission" date="2025-08" db="UniProtKB">
        <authorList>
            <consortium name="RefSeq"/>
        </authorList>
    </citation>
    <scope>IDENTIFICATION</scope>
</reference>
<organism evidence="4 5">
    <name type="scientific">Prunus avium</name>
    <name type="common">Cherry</name>
    <name type="synonym">Cerasus avium</name>
    <dbReference type="NCBI Taxonomy" id="42229"/>
    <lineage>
        <taxon>Eukaryota</taxon>
        <taxon>Viridiplantae</taxon>
        <taxon>Streptophyta</taxon>
        <taxon>Embryophyta</taxon>
        <taxon>Tracheophyta</taxon>
        <taxon>Spermatophyta</taxon>
        <taxon>Magnoliopsida</taxon>
        <taxon>eudicotyledons</taxon>
        <taxon>Gunneridae</taxon>
        <taxon>Pentapetalae</taxon>
        <taxon>rosids</taxon>
        <taxon>fabids</taxon>
        <taxon>Rosales</taxon>
        <taxon>Rosaceae</taxon>
        <taxon>Amygdaloideae</taxon>
        <taxon>Amygdaleae</taxon>
        <taxon>Prunus</taxon>
    </lineage>
</organism>
<dbReference type="PANTHER" id="PTHR34568:SF5">
    <property type="entry name" value="RNA-BINDING (RRM_RBD_RNP MOTIFS) FAMILY PROTEIN"/>
    <property type="match status" value="1"/>
</dbReference>
<proteinExistence type="predicted"/>
<evidence type="ECO:0000313" key="4">
    <source>
        <dbReference type="Proteomes" id="UP000515124"/>
    </source>
</evidence>
<dbReference type="Gramene" id="Pav_sc0000119.1_g630.1.mk:mrna">
    <property type="protein sequence ID" value="Pav_sc0000119.1_g630.1.mk:mrna"/>
    <property type="gene ID" value="Pav_sc0000119.1_g630.1.mk"/>
</dbReference>
<dbReference type="Gene3D" id="3.30.70.330">
    <property type="match status" value="2"/>
</dbReference>
<dbReference type="SUPFAM" id="SSF54928">
    <property type="entry name" value="RNA-binding domain, RBD"/>
    <property type="match status" value="2"/>
</dbReference>
<feature type="region of interest" description="Disordered" evidence="2">
    <location>
        <begin position="494"/>
        <end position="563"/>
    </location>
</feature>
<dbReference type="PROSITE" id="PS50102">
    <property type="entry name" value="RRM"/>
    <property type="match status" value="1"/>
</dbReference>